<evidence type="ECO:0000313" key="2">
    <source>
        <dbReference type="EMBL" id="TXK80297.1"/>
    </source>
</evidence>
<dbReference type="PROSITE" id="PS51257">
    <property type="entry name" value="PROKAR_LIPOPROTEIN"/>
    <property type="match status" value="1"/>
</dbReference>
<feature type="transmembrane region" description="Helical" evidence="1">
    <location>
        <begin position="26"/>
        <end position="47"/>
    </location>
</feature>
<comment type="caution">
    <text evidence="2">The sequence shown here is derived from an EMBL/GenBank/DDBJ whole genome shotgun (WGS) entry which is preliminary data.</text>
</comment>
<reference evidence="2 3" key="1">
    <citation type="submission" date="2019-08" db="EMBL/GenBank/DDBJ databases">
        <title>Draft genome analysis of Rheinheimera tangshanensis isolated from the roots of fresh rice plants (Oryza sativa).</title>
        <authorList>
            <person name="Yu Q."/>
            <person name="Qi Y."/>
            <person name="Zhang H."/>
            <person name="Pu J."/>
        </authorList>
    </citation>
    <scope>NUCLEOTIDE SEQUENCE [LARGE SCALE GENOMIC DNA]</scope>
    <source>
        <strain evidence="2 3">JA3-B52</strain>
    </source>
</reference>
<dbReference type="RefSeq" id="WP_147904591.1">
    <property type="nucleotide sequence ID" value="NZ_BAAAGC010000009.1"/>
</dbReference>
<gene>
    <name evidence="2" type="ORF">FU839_12255</name>
</gene>
<feature type="transmembrane region" description="Helical" evidence="1">
    <location>
        <begin position="83"/>
        <end position="103"/>
    </location>
</feature>
<keyword evidence="1" id="KW-0812">Transmembrane</keyword>
<dbReference type="AlphaFoldDB" id="A0A5C8LU54"/>
<feature type="transmembrane region" description="Helical" evidence="1">
    <location>
        <begin position="109"/>
        <end position="128"/>
    </location>
</feature>
<evidence type="ECO:0000256" key="1">
    <source>
        <dbReference type="SAM" id="Phobius"/>
    </source>
</evidence>
<dbReference type="EMBL" id="VRLR01000007">
    <property type="protein sequence ID" value="TXK80297.1"/>
    <property type="molecule type" value="Genomic_DNA"/>
</dbReference>
<organism evidence="2 3">
    <name type="scientific">Rheinheimera tangshanensis</name>
    <dbReference type="NCBI Taxonomy" id="400153"/>
    <lineage>
        <taxon>Bacteria</taxon>
        <taxon>Pseudomonadati</taxon>
        <taxon>Pseudomonadota</taxon>
        <taxon>Gammaproteobacteria</taxon>
        <taxon>Chromatiales</taxon>
        <taxon>Chromatiaceae</taxon>
        <taxon>Rheinheimera</taxon>
    </lineage>
</organism>
<accession>A0A5C8LU54</accession>
<sequence length="142" mass="16365">MGYQHIKILFLCSLIMYSLNLMNNNFIFSIFFGACSCAMVLPSYLFISGVEIRHKIESMPFLNFISRFAVTDDIRMKQNDRSLFLVVFIFCFVLFGLISRIVFPSKIEGFLILIGSFLFSLLLSLFLVRREMVKDNTIVGGE</sequence>
<keyword evidence="3" id="KW-1185">Reference proteome</keyword>
<keyword evidence="1" id="KW-0472">Membrane</keyword>
<proteinExistence type="predicted"/>
<evidence type="ECO:0000313" key="3">
    <source>
        <dbReference type="Proteomes" id="UP000321814"/>
    </source>
</evidence>
<dbReference type="Proteomes" id="UP000321814">
    <property type="component" value="Unassembled WGS sequence"/>
</dbReference>
<protein>
    <submittedName>
        <fullName evidence="2">Uncharacterized protein</fullName>
    </submittedName>
</protein>
<name>A0A5C8LU54_9GAMM</name>
<keyword evidence="1" id="KW-1133">Transmembrane helix</keyword>